<organism evidence="2 3">
    <name type="scientific">Gluconobacter potus</name>
    <dbReference type="NCBI Taxonomy" id="2724927"/>
    <lineage>
        <taxon>Bacteria</taxon>
        <taxon>Pseudomonadati</taxon>
        <taxon>Pseudomonadota</taxon>
        <taxon>Alphaproteobacteria</taxon>
        <taxon>Acetobacterales</taxon>
        <taxon>Acetobacteraceae</taxon>
        <taxon>Gluconobacter</taxon>
    </lineage>
</organism>
<accession>A0ABR9YJE1</accession>
<dbReference type="EMBL" id="JABCQF010000001">
    <property type="protein sequence ID" value="MBF0881560.1"/>
    <property type="molecule type" value="Genomic_DNA"/>
</dbReference>
<feature type="compositionally biased region" description="Basic and acidic residues" evidence="1">
    <location>
        <begin position="141"/>
        <end position="153"/>
    </location>
</feature>
<evidence type="ECO:0000313" key="2">
    <source>
        <dbReference type="EMBL" id="MBF0881560.1"/>
    </source>
</evidence>
<reference evidence="2" key="2">
    <citation type="submission" date="2020-11" db="EMBL/GenBank/DDBJ databases">
        <title>Description of novel Gluconobacter species.</title>
        <authorList>
            <person name="Cleenwerck I."/>
            <person name="Cnockaert M."/>
            <person name="Borremans W."/>
            <person name="Wieme A.D."/>
            <person name="De Vuyst L."/>
            <person name="Vandamme P."/>
        </authorList>
    </citation>
    <scope>NUCLEOTIDE SEQUENCE</scope>
    <source>
        <strain evidence="2">R-71646</strain>
    </source>
</reference>
<proteinExistence type="predicted"/>
<name>A0ABR9YJE1_9PROT</name>
<dbReference type="Proteomes" id="UP000644588">
    <property type="component" value="Unassembled WGS sequence"/>
</dbReference>
<reference evidence="2" key="1">
    <citation type="submission" date="2020-04" db="EMBL/GenBank/DDBJ databases">
        <authorList>
            <person name="Sombolestani A."/>
        </authorList>
    </citation>
    <scope>NUCLEOTIDE SEQUENCE</scope>
    <source>
        <strain evidence="2">R-71646</strain>
    </source>
</reference>
<evidence type="ECO:0000313" key="3">
    <source>
        <dbReference type="Proteomes" id="UP000644588"/>
    </source>
</evidence>
<evidence type="ECO:0000256" key="1">
    <source>
        <dbReference type="SAM" id="MobiDB-lite"/>
    </source>
</evidence>
<keyword evidence="3" id="KW-1185">Reference proteome</keyword>
<feature type="region of interest" description="Disordered" evidence="1">
    <location>
        <begin position="123"/>
        <end position="186"/>
    </location>
</feature>
<feature type="compositionally biased region" description="Basic and acidic residues" evidence="1">
    <location>
        <begin position="165"/>
        <end position="186"/>
    </location>
</feature>
<comment type="caution">
    <text evidence="2">The sequence shown here is derived from an EMBL/GenBank/DDBJ whole genome shotgun (WGS) entry which is preliminary data.</text>
</comment>
<gene>
    <name evidence="2" type="ORF">HKD31_02205</name>
</gene>
<sequence>MTPFIKHYCNTILPSPTGASDEETHFIPPFGWPEIMHIASDVQHQGRVASKQWGDVEILSCTIENQPHILAHIRTIQGTPFEGGFAWHRETLKAELNAIKSPLEIAGAAVFFGDTALELFSEPLDAPQPSSGRWHPKRSKSAPERKLPHERGYHQPSAISRPTRSFHDQERRNRIDRAKQDDPSIP</sequence>
<protein>
    <submittedName>
        <fullName evidence="2">Uncharacterized protein</fullName>
    </submittedName>
</protein>
<dbReference type="RefSeq" id="WP_194263774.1">
    <property type="nucleotide sequence ID" value="NZ_JABCQF010000001.1"/>
</dbReference>